<dbReference type="PATRIC" id="fig|1447256.3.peg.73"/>
<feature type="region of interest" description="Disordered" evidence="1">
    <location>
        <begin position="1"/>
        <end position="27"/>
    </location>
</feature>
<reference evidence="2 3" key="1">
    <citation type="submission" date="2014-01" db="EMBL/GenBank/DDBJ databases">
        <title>Development of a Comparative Genomic Fingerprinting Assay for High Resolution Genotyping of Arcobacter butzleri.</title>
        <authorList>
            <person name="Webb A.L."/>
            <person name="Inglis G.D."/>
            <person name="Kruczkiewicz P."/>
            <person name="Selinger L.B."/>
            <person name="Taboada E.N."/>
        </authorList>
    </citation>
    <scope>NUCLEOTIDE SEQUENCE [LARGE SCALE GENOMIC DNA]</scope>
    <source>
        <strain evidence="2 3">L348</strain>
    </source>
</reference>
<gene>
    <name evidence="2" type="ORF">AA20_00380</name>
</gene>
<accession>A0A0G9KEE4</accession>
<dbReference type="EMBL" id="JAIQ01000017">
    <property type="protein sequence ID" value="KLE02593.1"/>
    <property type="molecule type" value="Genomic_DNA"/>
</dbReference>
<comment type="caution">
    <text evidence="2">The sequence shown here is derived from an EMBL/GenBank/DDBJ whole genome shotgun (WGS) entry which is preliminary data.</text>
</comment>
<feature type="compositionally biased region" description="Low complexity" evidence="1">
    <location>
        <begin position="16"/>
        <end position="27"/>
    </location>
</feature>
<evidence type="ECO:0000256" key="1">
    <source>
        <dbReference type="SAM" id="MobiDB-lite"/>
    </source>
</evidence>
<evidence type="ECO:0000313" key="3">
    <source>
        <dbReference type="Proteomes" id="UP000035514"/>
    </source>
</evidence>
<dbReference type="Proteomes" id="UP000035514">
    <property type="component" value="Unassembled WGS sequence"/>
</dbReference>
<dbReference type="AlphaFoldDB" id="A0A0G9KEE4"/>
<organism evidence="2 3">
    <name type="scientific">Aliarcobacter butzleri L348</name>
    <dbReference type="NCBI Taxonomy" id="1447256"/>
    <lineage>
        <taxon>Bacteria</taxon>
        <taxon>Pseudomonadati</taxon>
        <taxon>Campylobacterota</taxon>
        <taxon>Epsilonproteobacteria</taxon>
        <taxon>Campylobacterales</taxon>
        <taxon>Arcobacteraceae</taxon>
        <taxon>Aliarcobacter</taxon>
    </lineage>
</organism>
<sequence length="158" mass="17705">MQIGNTTSILGTTSQNNSINIDENSSSSNEFGVLLENKTEAQKKLEEQSLRKQLLEDLESVAKTGFTKDELEAIRKILDELAKKRAESGQTAQTPEEYIKNLKADLQYAVEKVTGKRMDFNEDMLNNFVNSQNSSSQVLATTSTDEELRLIGDLKQKK</sequence>
<feature type="compositionally biased region" description="Polar residues" evidence="1">
    <location>
        <begin position="1"/>
        <end position="15"/>
    </location>
</feature>
<protein>
    <submittedName>
        <fullName evidence="2">Uncharacterized protein</fullName>
    </submittedName>
</protein>
<evidence type="ECO:0000313" key="2">
    <source>
        <dbReference type="EMBL" id="KLE02593.1"/>
    </source>
</evidence>
<proteinExistence type="predicted"/>
<name>A0A0G9KEE4_9BACT</name>
<dbReference type="RefSeq" id="WP_046995964.1">
    <property type="nucleotide sequence ID" value="NZ_JAIQ01000017.1"/>
</dbReference>